<keyword evidence="1" id="KW-0812">Transmembrane</keyword>
<organism evidence="2">
    <name type="scientific">uncultured delta proteobacterium</name>
    <dbReference type="NCBI Taxonomy" id="34034"/>
    <lineage>
        <taxon>Bacteria</taxon>
        <taxon>Deltaproteobacteria</taxon>
        <taxon>environmental samples</taxon>
    </lineage>
</organism>
<dbReference type="PROSITE" id="PS51108">
    <property type="entry name" value="PTS_EIID"/>
    <property type="match status" value="1"/>
</dbReference>
<dbReference type="InterPro" id="IPR004704">
    <property type="entry name" value="PTS_IID_man"/>
</dbReference>
<feature type="transmembrane region" description="Helical" evidence="1">
    <location>
        <begin position="204"/>
        <end position="221"/>
    </location>
</feature>
<keyword evidence="1" id="KW-1133">Transmembrane helix</keyword>
<name>A0A212J5L1_9DELT</name>
<dbReference type="EMBL" id="FLUQ01000001">
    <property type="protein sequence ID" value="SBV94751.1"/>
    <property type="molecule type" value="Genomic_DNA"/>
</dbReference>
<sequence>MRTTPHTPFLRVFLRTYFVGAAFNMHGLQNVGFMYAMDPGLAAIHTDPAELRKARNRYARHYNCHPYWTPLVTGMLLHTETEIAKGRMSPDTLGSIKDTAVNTLSALGDSVFGGTLLVTWALAMAALFVSGHGELAFAGSIALFLALQLFKLGTFVAGLRYGLSTLFWLRRWNLINWGDRLKIGNTALLLLFLVLCLPEKDNPALWGLAVVCIILATWLAARLHVPRSLLALVATTAILLLL</sequence>
<keyword evidence="1" id="KW-0472">Membrane</keyword>
<feature type="transmembrane region" description="Helical" evidence="1">
    <location>
        <begin position="181"/>
        <end position="197"/>
    </location>
</feature>
<dbReference type="AlphaFoldDB" id="A0A212J5L1"/>
<reference evidence="2" key="1">
    <citation type="submission" date="2016-04" db="EMBL/GenBank/DDBJ databases">
        <authorList>
            <person name="Evans L.H."/>
            <person name="Alamgir A."/>
            <person name="Owens N."/>
            <person name="Weber N.D."/>
            <person name="Virtaneva K."/>
            <person name="Barbian K."/>
            <person name="Babar A."/>
            <person name="Rosenke K."/>
        </authorList>
    </citation>
    <scope>NUCLEOTIDE SEQUENCE</scope>
    <source>
        <strain evidence="2">86</strain>
    </source>
</reference>
<proteinExistence type="predicted"/>
<gene>
    <name evidence="2" type="ORF">KL86DPRO_10751</name>
</gene>
<dbReference type="Pfam" id="PF03613">
    <property type="entry name" value="EIID-AGA"/>
    <property type="match status" value="1"/>
</dbReference>
<protein>
    <submittedName>
        <fullName evidence="2">PTS system mannose/fructose/sorbose family IID component</fullName>
    </submittedName>
</protein>
<feature type="transmembrane region" description="Helical" evidence="1">
    <location>
        <begin position="141"/>
        <end position="161"/>
    </location>
</feature>
<evidence type="ECO:0000256" key="1">
    <source>
        <dbReference type="SAM" id="Phobius"/>
    </source>
</evidence>
<evidence type="ECO:0000313" key="2">
    <source>
        <dbReference type="EMBL" id="SBV94751.1"/>
    </source>
</evidence>
<dbReference type="GO" id="GO:0016020">
    <property type="term" value="C:membrane"/>
    <property type="evidence" value="ECO:0007669"/>
    <property type="project" value="InterPro"/>
</dbReference>
<feature type="transmembrane region" description="Helical" evidence="1">
    <location>
        <begin position="12"/>
        <end position="29"/>
    </location>
</feature>
<feature type="transmembrane region" description="Helical" evidence="1">
    <location>
        <begin position="111"/>
        <end position="129"/>
    </location>
</feature>
<dbReference type="GO" id="GO:0009401">
    <property type="term" value="P:phosphoenolpyruvate-dependent sugar phosphotransferase system"/>
    <property type="evidence" value="ECO:0007669"/>
    <property type="project" value="InterPro"/>
</dbReference>
<accession>A0A212J5L1</accession>